<dbReference type="EMBL" id="JAODAN010000010">
    <property type="protein sequence ID" value="KAK1921553.1"/>
    <property type="molecule type" value="Genomic_DNA"/>
</dbReference>
<dbReference type="PANTHER" id="PTHR10943">
    <property type="entry name" value="26S PROTEASOME NON-ATPASE REGULATORY SUBUNIT"/>
    <property type="match status" value="1"/>
</dbReference>
<feature type="domain" description="26S proteasome non-ATPase regulatory subunit RPN1 C-terminal" evidence="7">
    <location>
        <begin position="935"/>
        <end position="988"/>
    </location>
</feature>
<dbReference type="Pfam" id="PF17781">
    <property type="entry name" value="RPN1_RPN2_N"/>
    <property type="match status" value="1"/>
</dbReference>
<dbReference type="Pfam" id="PF01851">
    <property type="entry name" value="PC_rep"/>
    <property type="match status" value="1"/>
</dbReference>
<protein>
    <recommendedName>
        <fullName evidence="4">26S proteasome regulatory subunit RPN1</fullName>
    </recommendedName>
</protein>
<feature type="compositionally biased region" description="Basic and acidic residues" evidence="5">
    <location>
        <begin position="19"/>
        <end position="36"/>
    </location>
</feature>
<dbReference type="SUPFAM" id="SSF48371">
    <property type="entry name" value="ARM repeat"/>
    <property type="match status" value="1"/>
</dbReference>
<evidence type="ECO:0000259" key="6">
    <source>
        <dbReference type="Pfam" id="PF17781"/>
    </source>
</evidence>
<dbReference type="GO" id="GO:0005634">
    <property type="term" value="C:nucleus"/>
    <property type="evidence" value="ECO:0007669"/>
    <property type="project" value="TreeGrafter"/>
</dbReference>
<dbReference type="InterPro" id="IPR011989">
    <property type="entry name" value="ARM-like"/>
</dbReference>
<feature type="region of interest" description="Disordered" evidence="5">
    <location>
        <begin position="1"/>
        <end position="44"/>
    </location>
</feature>
<comment type="function">
    <text evidence="4">Acts as a regulatory subunit of the 26 proteasome which is involved in the ATP-dependent degradation of ubiquitinated proteins.</text>
</comment>
<evidence type="ECO:0000256" key="3">
    <source>
        <dbReference type="ARBA" id="ARBA00022942"/>
    </source>
</evidence>
<sequence>MPSDDRQGVPWEIPVPSTDPEKEEKPKGEKKEKPVDAPEVPDMSEEDLQLKAELEMLVERLKETDSGLYLPALESLRTLIKTSTSSMTSVPKPLKFLRPYYDELGKIRDSWSASLKDERALLASILSVLAMTYSDTGKRDTLYYRLISQSSEAPGSWGHEYVRHLSAELGEEYTIRFATVGEEEAEEEKKEDGRDYKVEQLRELAYELVDFNLKHHAEADAVDLLLELECIREIVPRVDDKTWPRVCQYMVSCVPLLVPPDDVAFLETAAEIYAKHDRYPEALALAVRLNSRELVRKYFDAPSNPVMKKQLSFFLARAQIPMAWVHTAEGNEKEGEGPAPEQPEDVLECLGNVKLASHFKAYGKAVGVEEPRSVEDIYKAHLETTRTTHNTDSARHNLASTFVNAFVNAGFGNEKLVVNVAEGDSWIYKNKEHGMMSATASIGMSLLWDSEAGVDHIDKYTYSAEEHIKAGALLAMGILHSGIRSETDVAFALLEDQVDNQSAVLKISAMNGIAIAYAGSCREDISARLLPHIADETNTIEIASMAALSLAFVYVGSGDGEIASTILQTLMERDEKQLDSEWAVFLGLALGLIFLGTQDASEATIETLHAIEHKMARTAEILVDVCSFAGTGNVLKVQQMLHICSEHAQKPKKKTEAAASSAAADGVPAANGQDADGDVSMDASGSPAVPGGLPSSAPVSDPVEAPAPSSAPAAEAESEEDDSKPAEPLKHQAAAVIGIALVAMGEDVGAEMALRQFQHLMTYGDPVIRKCVPLALGLISASNPQLSILDTLSKYSHDSDLEVAANAIIAMGLVGAGTNNARLAQMLRSLAVYYYKEPDTFFLVRVAQGLVHMGKGTIGINPFFNDRQCMSRPAVAGLLSVIVSFFDAKSFVMGKQHWMLYWLVTAMYPQFLITLDEKLEEKAVTVRVGQAVNTVGLAGTRMGISGFQTHQTPVRIATGERAELGTNEYFPYQSVLEGFVVLRKNEGYDAED</sequence>
<dbReference type="InterPro" id="IPR016643">
    <property type="entry name" value="26S_Psome_Rpn1"/>
</dbReference>
<gene>
    <name evidence="8" type="ORF">DB88DRAFT_498334</name>
</gene>
<evidence type="ECO:0000256" key="1">
    <source>
        <dbReference type="ARBA" id="ARBA00005460"/>
    </source>
</evidence>
<feature type="compositionally biased region" description="Low complexity" evidence="5">
    <location>
        <begin position="694"/>
        <end position="715"/>
    </location>
</feature>
<feature type="domain" description="RPN1 N-terminal" evidence="6">
    <location>
        <begin position="54"/>
        <end position="383"/>
    </location>
</feature>
<dbReference type="GO" id="GO:0008540">
    <property type="term" value="C:proteasome regulatory particle, base subcomplex"/>
    <property type="evidence" value="ECO:0007669"/>
    <property type="project" value="UniProtKB-UniRule"/>
</dbReference>
<keyword evidence="9" id="KW-1185">Reference proteome</keyword>
<dbReference type="PIRSF" id="PIRSF015965">
    <property type="entry name" value="26S_Psome_Rpn1"/>
    <property type="match status" value="1"/>
</dbReference>
<evidence type="ECO:0000256" key="5">
    <source>
        <dbReference type="SAM" id="MobiDB-lite"/>
    </source>
</evidence>
<dbReference type="PANTHER" id="PTHR10943:SF1">
    <property type="entry name" value="26S PROTEASOME NON-ATPASE REGULATORY SUBUNIT 2"/>
    <property type="match status" value="1"/>
</dbReference>
<evidence type="ECO:0000259" key="7">
    <source>
        <dbReference type="Pfam" id="PF18051"/>
    </source>
</evidence>
<dbReference type="GO" id="GO:0030234">
    <property type="term" value="F:enzyme regulator activity"/>
    <property type="evidence" value="ECO:0007669"/>
    <property type="project" value="UniProtKB-UniRule"/>
</dbReference>
<comment type="similarity">
    <text evidence="1 4">Belongs to the proteasome subunit S2 family.</text>
</comment>
<dbReference type="GO" id="GO:0043161">
    <property type="term" value="P:proteasome-mediated ubiquitin-dependent protein catabolic process"/>
    <property type="evidence" value="ECO:0007669"/>
    <property type="project" value="TreeGrafter"/>
</dbReference>
<dbReference type="GO" id="GO:0042176">
    <property type="term" value="P:regulation of protein catabolic process"/>
    <property type="evidence" value="ECO:0007669"/>
    <property type="project" value="InterPro"/>
</dbReference>
<dbReference type="Pfam" id="PF18051">
    <property type="entry name" value="RPN1_C"/>
    <property type="match status" value="1"/>
</dbReference>
<evidence type="ECO:0000313" key="8">
    <source>
        <dbReference type="EMBL" id="KAK1921553.1"/>
    </source>
</evidence>
<organism evidence="8 9">
    <name type="scientific">Papiliotrema laurentii</name>
    <name type="common">Cryptococcus laurentii</name>
    <dbReference type="NCBI Taxonomy" id="5418"/>
    <lineage>
        <taxon>Eukaryota</taxon>
        <taxon>Fungi</taxon>
        <taxon>Dikarya</taxon>
        <taxon>Basidiomycota</taxon>
        <taxon>Agaricomycotina</taxon>
        <taxon>Tremellomycetes</taxon>
        <taxon>Tremellales</taxon>
        <taxon>Rhynchogastremaceae</taxon>
        <taxon>Papiliotrema</taxon>
    </lineage>
</organism>
<evidence type="ECO:0000256" key="4">
    <source>
        <dbReference type="PIRNR" id="PIRNR015965"/>
    </source>
</evidence>
<dbReference type="Gene3D" id="1.25.10.10">
    <property type="entry name" value="Leucine-rich Repeat Variant"/>
    <property type="match status" value="1"/>
</dbReference>
<keyword evidence="2" id="KW-0677">Repeat</keyword>
<dbReference type="Proteomes" id="UP001182556">
    <property type="component" value="Unassembled WGS sequence"/>
</dbReference>
<dbReference type="InterPro" id="IPR002015">
    <property type="entry name" value="Proteasome/cyclosome_rpt"/>
</dbReference>
<keyword evidence="3 4" id="KW-0647">Proteasome</keyword>
<feature type="region of interest" description="Disordered" evidence="5">
    <location>
        <begin position="654"/>
        <end position="728"/>
    </location>
</feature>
<dbReference type="GO" id="GO:0034515">
    <property type="term" value="C:proteasome storage granule"/>
    <property type="evidence" value="ECO:0007669"/>
    <property type="project" value="TreeGrafter"/>
</dbReference>
<dbReference type="InterPro" id="IPR040892">
    <property type="entry name" value="RPN1_N"/>
</dbReference>
<dbReference type="InterPro" id="IPR016024">
    <property type="entry name" value="ARM-type_fold"/>
</dbReference>
<comment type="caution">
    <text evidence="8">The sequence shown here is derived from an EMBL/GenBank/DDBJ whole genome shotgun (WGS) entry which is preliminary data.</text>
</comment>
<evidence type="ECO:0000313" key="9">
    <source>
        <dbReference type="Proteomes" id="UP001182556"/>
    </source>
</evidence>
<accession>A0AAD9FNL2</accession>
<reference evidence="8" key="1">
    <citation type="submission" date="2023-02" db="EMBL/GenBank/DDBJ databases">
        <title>Identification and recombinant expression of a fungal hydrolase from Papiliotrema laurentii that hydrolyzes apple cutin and clears colloidal polyester polyurethane.</title>
        <authorList>
            <consortium name="DOE Joint Genome Institute"/>
            <person name="Roman V.A."/>
            <person name="Bojanowski C."/>
            <person name="Crable B.R."/>
            <person name="Wagner D.N."/>
            <person name="Hung C.S."/>
            <person name="Nadeau L.J."/>
            <person name="Schratz L."/>
            <person name="Haridas S."/>
            <person name="Pangilinan J."/>
            <person name="Lipzen A."/>
            <person name="Na H."/>
            <person name="Yan M."/>
            <person name="Ng V."/>
            <person name="Grigoriev I.V."/>
            <person name="Spatafora J.W."/>
            <person name="Barlow D."/>
            <person name="Biffinger J."/>
            <person name="Kelley-Loughnane N."/>
            <person name="Varaljay V.A."/>
            <person name="Crookes-Goodson W.J."/>
        </authorList>
    </citation>
    <scope>NUCLEOTIDE SEQUENCE</scope>
    <source>
        <strain evidence="8">5307AH</strain>
    </source>
</reference>
<dbReference type="InterPro" id="IPR041433">
    <property type="entry name" value="RPN1_C"/>
</dbReference>
<dbReference type="AlphaFoldDB" id="A0AAD9FNL2"/>
<proteinExistence type="inferred from homology"/>
<evidence type="ECO:0000256" key="2">
    <source>
        <dbReference type="ARBA" id="ARBA00022737"/>
    </source>
</evidence>
<name>A0AAD9FNL2_PAPLA</name>